<dbReference type="KEGG" id="gax:Pan161_33580"/>
<dbReference type="InterPro" id="IPR029064">
    <property type="entry name" value="Ribosomal_eL30-like_sf"/>
</dbReference>
<dbReference type="Pfam" id="PF00588">
    <property type="entry name" value="SpoU_methylase"/>
    <property type="match status" value="1"/>
</dbReference>
<proteinExistence type="predicted"/>
<dbReference type="InterPro" id="IPR029028">
    <property type="entry name" value="Alpha/beta_knot_MTases"/>
</dbReference>
<keyword evidence="5" id="KW-1185">Reference proteome</keyword>
<dbReference type="AlphaFoldDB" id="A0A517VFC9"/>
<dbReference type="PANTHER" id="PTHR46429">
    <property type="entry name" value="23S RRNA (GUANOSINE-2'-O-)-METHYLTRANSFERASE RLMB"/>
    <property type="match status" value="1"/>
</dbReference>
<accession>A0A517VFC9</accession>
<dbReference type="CDD" id="cd18103">
    <property type="entry name" value="SpoU-like_RlmB"/>
    <property type="match status" value="1"/>
</dbReference>
<dbReference type="PANTHER" id="PTHR46429:SF1">
    <property type="entry name" value="23S RRNA (GUANOSINE-2'-O-)-METHYLTRANSFERASE RLMB"/>
    <property type="match status" value="1"/>
</dbReference>
<dbReference type="SMART" id="SM00967">
    <property type="entry name" value="SpoU_sub_bind"/>
    <property type="match status" value="1"/>
</dbReference>
<reference evidence="4 5" key="1">
    <citation type="submission" date="2019-02" db="EMBL/GenBank/DDBJ databases">
        <title>Deep-cultivation of Planctomycetes and their phenomic and genomic characterization uncovers novel biology.</title>
        <authorList>
            <person name="Wiegand S."/>
            <person name="Jogler M."/>
            <person name="Boedeker C."/>
            <person name="Pinto D."/>
            <person name="Vollmers J."/>
            <person name="Rivas-Marin E."/>
            <person name="Kohn T."/>
            <person name="Peeters S.H."/>
            <person name="Heuer A."/>
            <person name="Rast P."/>
            <person name="Oberbeckmann S."/>
            <person name="Bunk B."/>
            <person name="Jeske O."/>
            <person name="Meyerdierks A."/>
            <person name="Storesund J.E."/>
            <person name="Kallscheuer N."/>
            <person name="Luecker S."/>
            <person name="Lage O.M."/>
            <person name="Pohl T."/>
            <person name="Merkel B.J."/>
            <person name="Hornburger P."/>
            <person name="Mueller R.-W."/>
            <person name="Bruemmer F."/>
            <person name="Labrenz M."/>
            <person name="Spormann A.M."/>
            <person name="Op den Camp H."/>
            <person name="Overmann J."/>
            <person name="Amann R."/>
            <person name="Jetten M.S.M."/>
            <person name="Mascher T."/>
            <person name="Medema M.H."/>
            <person name="Devos D.P."/>
            <person name="Kaster A.-K."/>
            <person name="Ovreas L."/>
            <person name="Rohde M."/>
            <person name="Galperin M.Y."/>
            <person name="Jogler C."/>
        </authorList>
    </citation>
    <scope>NUCLEOTIDE SEQUENCE [LARGE SCALE GENOMIC DNA]</scope>
    <source>
        <strain evidence="4 5">Pan161</strain>
    </source>
</reference>
<keyword evidence="1 4" id="KW-0489">Methyltransferase</keyword>
<dbReference type="InterPro" id="IPR013123">
    <property type="entry name" value="SpoU_subst-bd"/>
</dbReference>
<dbReference type="Proteomes" id="UP000316855">
    <property type="component" value="Chromosome"/>
</dbReference>
<dbReference type="RefSeq" id="WP_145228631.1">
    <property type="nucleotide sequence ID" value="NZ_CP036343.1"/>
</dbReference>
<dbReference type="GO" id="GO:0032259">
    <property type="term" value="P:methylation"/>
    <property type="evidence" value="ECO:0007669"/>
    <property type="project" value="UniProtKB-KW"/>
</dbReference>
<dbReference type="InterPro" id="IPR004441">
    <property type="entry name" value="rRNA_MeTrfase_TrmH"/>
</dbReference>
<evidence type="ECO:0000259" key="3">
    <source>
        <dbReference type="SMART" id="SM00967"/>
    </source>
</evidence>
<dbReference type="EC" id="2.1.1.-" evidence="4"/>
<dbReference type="OrthoDB" id="9794400at2"/>
<organism evidence="4 5">
    <name type="scientific">Gimesia algae</name>
    <dbReference type="NCBI Taxonomy" id="2527971"/>
    <lineage>
        <taxon>Bacteria</taxon>
        <taxon>Pseudomonadati</taxon>
        <taxon>Planctomycetota</taxon>
        <taxon>Planctomycetia</taxon>
        <taxon>Planctomycetales</taxon>
        <taxon>Planctomycetaceae</taxon>
        <taxon>Gimesia</taxon>
    </lineage>
</organism>
<dbReference type="GO" id="GO:0006396">
    <property type="term" value="P:RNA processing"/>
    <property type="evidence" value="ECO:0007669"/>
    <property type="project" value="InterPro"/>
</dbReference>
<dbReference type="SUPFAM" id="SSF55315">
    <property type="entry name" value="L30e-like"/>
    <property type="match status" value="1"/>
</dbReference>
<evidence type="ECO:0000256" key="1">
    <source>
        <dbReference type="ARBA" id="ARBA00022603"/>
    </source>
</evidence>
<dbReference type="Pfam" id="PF08032">
    <property type="entry name" value="SpoU_sub_bind"/>
    <property type="match status" value="1"/>
</dbReference>
<evidence type="ECO:0000313" key="4">
    <source>
        <dbReference type="EMBL" id="QDT91696.1"/>
    </source>
</evidence>
<sequence length="261" mass="29172">MVGKPTKLKKNKPLLGNHQKCWIWGRNAVRETLMTGFWQMYELHLSDRLTTEDIEQLEQQAARSIVPVFISTDKELTQKCRASDHQGMIAKMAPFPYTSIELFNQQEITSPLFLILDRIQDPFNFGAIIRSAEIMGADGIFVGSHEQCEVTSLVCRTSAGAVNHIPLVQTADLISLCRDWKKNGIKVVGTAMQAAEKLTDYNFQQSTAMIVGNEGTGISQDLLAECTNLVRIPQQGRTESLNVAISASILLYEASRQRHFS</sequence>
<dbReference type="Gene3D" id="3.40.1280.10">
    <property type="match status" value="1"/>
</dbReference>
<name>A0A517VFC9_9PLAN</name>
<dbReference type="GO" id="GO:0005829">
    <property type="term" value="C:cytosol"/>
    <property type="evidence" value="ECO:0007669"/>
    <property type="project" value="TreeGrafter"/>
</dbReference>
<dbReference type="InterPro" id="IPR029026">
    <property type="entry name" value="tRNA_m1G_MTases_N"/>
</dbReference>
<dbReference type="InterPro" id="IPR001537">
    <property type="entry name" value="SpoU_MeTrfase"/>
</dbReference>
<protein>
    <submittedName>
        <fullName evidence="4">TrmH family tRNA/rRNA methyltransferase</fullName>
        <ecNumber evidence="4">2.1.1.-</ecNumber>
    </submittedName>
</protein>
<dbReference type="Gene3D" id="3.30.1330.30">
    <property type="match status" value="1"/>
</dbReference>
<evidence type="ECO:0000313" key="5">
    <source>
        <dbReference type="Proteomes" id="UP000316855"/>
    </source>
</evidence>
<feature type="domain" description="RNA 2-O ribose methyltransferase substrate binding" evidence="3">
    <location>
        <begin position="22"/>
        <end position="98"/>
    </location>
</feature>
<dbReference type="NCBIfam" id="TIGR00186">
    <property type="entry name" value="rRNA_methyl_3"/>
    <property type="match status" value="1"/>
</dbReference>
<gene>
    <name evidence="4" type="ORF">Pan161_33580</name>
</gene>
<dbReference type="GO" id="GO:0003723">
    <property type="term" value="F:RNA binding"/>
    <property type="evidence" value="ECO:0007669"/>
    <property type="project" value="InterPro"/>
</dbReference>
<evidence type="ECO:0000256" key="2">
    <source>
        <dbReference type="ARBA" id="ARBA00022679"/>
    </source>
</evidence>
<dbReference type="EMBL" id="CP036343">
    <property type="protein sequence ID" value="QDT91696.1"/>
    <property type="molecule type" value="Genomic_DNA"/>
</dbReference>
<keyword evidence="2 4" id="KW-0808">Transferase</keyword>
<dbReference type="GO" id="GO:0008173">
    <property type="term" value="F:RNA methyltransferase activity"/>
    <property type="evidence" value="ECO:0007669"/>
    <property type="project" value="InterPro"/>
</dbReference>
<dbReference type="SUPFAM" id="SSF75217">
    <property type="entry name" value="alpha/beta knot"/>
    <property type="match status" value="1"/>
</dbReference>